<evidence type="ECO:0000256" key="1">
    <source>
        <dbReference type="ARBA" id="ARBA00022603"/>
    </source>
</evidence>
<comment type="caution">
    <text evidence="8">The sequence shown here is derived from an EMBL/GenBank/DDBJ whole genome shotgun (WGS) entry which is preliminary data.</text>
</comment>
<name>A0ABX3TAP0_9MYCO</name>
<dbReference type="PROSITE" id="PS00092">
    <property type="entry name" value="N6_MTASE"/>
    <property type="match status" value="1"/>
</dbReference>
<dbReference type="InterPro" id="IPR007848">
    <property type="entry name" value="Small_mtfrase_dom"/>
</dbReference>
<gene>
    <name evidence="5" type="primary">prmC</name>
    <name evidence="8" type="ORF">BST37_02515</name>
</gene>
<dbReference type="CDD" id="cd02440">
    <property type="entry name" value="AdoMet_MTases"/>
    <property type="match status" value="1"/>
</dbReference>
<dbReference type="PANTHER" id="PTHR18895:SF74">
    <property type="entry name" value="MTRF1L RELEASE FACTOR GLUTAMINE METHYLTRANSFERASE"/>
    <property type="match status" value="1"/>
</dbReference>
<dbReference type="SUPFAM" id="SSF53335">
    <property type="entry name" value="S-adenosyl-L-methionine-dependent methyltransferases"/>
    <property type="match status" value="1"/>
</dbReference>
<sequence>MSSLRHAIACATAVLTRAGIESARYDAEELAAHLAGVQRGRLALLDSADDQFFERYHDMIAARSRRVPLQHLTGTVSFGPVTLQVGPGVFIPRPETEAMLEWASTQRLGPRPVIVDLCTGSGALAVALARRWPAARVIAVDDSDAALDYARRNTHGSAVELLCADVATPGLLSELDGTADLVVANPPYVPDSASLEPEVAQHDPSHAVFGGPDGMTVIAAVVGLAGRLVRPGGMFAVEHDDTTSSQTTEMILATTLFDDVVARSDFVGRPRFVTARRTGEL</sequence>
<evidence type="ECO:0000256" key="3">
    <source>
        <dbReference type="ARBA" id="ARBA00022691"/>
    </source>
</evidence>
<comment type="similarity">
    <text evidence="5">Belongs to the protein N5-glutamine methyltransferase family. PrmC subfamily.</text>
</comment>
<dbReference type="RefSeq" id="WP_083085108.1">
    <property type="nucleotide sequence ID" value="NZ_AP022583.1"/>
</dbReference>
<feature type="binding site" evidence="5">
    <location>
        <begin position="185"/>
        <end position="188"/>
    </location>
    <ligand>
        <name>substrate</name>
    </ligand>
</feature>
<dbReference type="PANTHER" id="PTHR18895">
    <property type="entry name" value="HEMK METHYLTRANSFERASE"/>
    <property type="match status" value="1"/>
</dbReference>
<feature type="domain" description="Release factor glutamine methyltransferase N-terminal" evidence="7">
    <location>
        <begin position="7"/>
        <end position="74"/>
    </location>
</feature>
<evidence type="ECO:0000256" key="2">
    <source>
        <dbReference type="ARBA" id="ARBA00022679"/>
    </source>
</evidence>
<dbReference type="InterPro" id="IPR019874">
    <property type="entry name" value="RF_methyltr_PrmC"/>
</dbReference>
<evidence type="ECO:0000256" key="5">
    <source>
        <dbReference type="HAMAP-Rule" id="MF_02126"/>
    </source>
</evidence>
<keyword evidence="2 5" id="KW-0808">Transferase</keyword>
<comment type="catalytic activity">
    <reaction evidence="4 5">
        <text>L-glutaminyl-[peptide chain release factor] + S-adenosyl-L-methionine = N(5)-methyl-L-glutaminyl-[peptide chain release factor] + S-adenosyl-L-homocysteine + H(+)</text>
        <dbReference type="Rhea" id="RHEA:42896"/>
        <dbReference type="Rhea" id="RHEA-COMP:10271"/>
        <dbReference type="Rhea" id="RHEA-COMP:10272"/>
        <dbReference type="ChEBI" id="CHEBI:15378"/>
        <dbReference type="ChEBI" id="CHEBI:30011"/>
        <dbReference type="ChEBI" id="CHEBI:57856"/>
        <dbReference type="ChEBI" id="CHEBI:59789"/>
        <dbReference type="ChEBI" id="CHEBI:61891"/>
        <dbReference type="EC" id="2.1.1.297"/>
    </reaction>
</comment>
<dbReference type="GO" id="GO:0008168">
    <property type="term" value="F:methyltransferase activity"/>
    <property type="evidence" value="ECO:0007669"/>
    <property type="project" value="UniProtKB-KW"/>
</dbReference>
<dbReference type="Gene3D" id="3.40.50.150">
    <property type="entry name" value="Vaccinia Virus protein VP39"/>
    <property type="match status" value="1"/>
</dbReference>
<proteinExistence type="inferred from homology"/>
<dbReference type="HAMAP" id="MF_02126">
    <property type="entry name" value="RF_methyltr_PrmC"/>
    <property type="match status" value="1"/>
</dbReference>
<comment type="function">
    <text evidence="5">Methylates the class 1 translation termination release factors RF1/PrfA and RF2/PrfB on the glutamine residue of the universally conserved GGQ motif.</text>
</comment>
<dbReference type="InterPro" id="IPR002052">
    <property type="entry name" value="DNA_methylase_N6_adenine_CS"/>
</dbReference>
<reference evidence="8 9" key="1">
    <citation type="submission" date="2017-02" db="EMBL/GenBank/DDBJ databases">
        <title>The new phylogeny of genus Mycobacterium.</title>
        <authorList>
            <person name="Tortoli E."/>
            <person name="Trovato A."/>
            <person name="Cirillo D.M."/>
        </authorList>
    </citation>
    <scope>NUCLEOTIDE SEQUENCE [LARGE SCALE GENOMIC DNA]</scope>
    <source>
        <strain evidence="8 9">DSM 45145</strain>
    </source>
</reference>
<dbReference type="Gene3D" id="1.10.8.10">
    <property type="entry name" value="DNA helicase RuvA subunit, C-terminal domain"/>
    <property type="match status" value="1"/>
</dbReference>
<comment type="caution">
    <text evidence="5">Lacks conserved residue(s) required for the propagation of feature annotation.</text>
</comment>
<protein>
    <recommendedName>
        <fullName evidence="5">Release factor glutamine methyltransferase</fullName>
        <shortName evidence="5">RF MTase</shortName>
        <ecNumber evidence="5">2.1.1.297</ecNumber>
    </recommendedName>
    <alternativeName>
        <fullName evidence="5">N5-glutamine methyltransferase PrmC</fullName>
    </alternativeName>
    <alternativeName>
        <fullName evidence="5">Protein-(glutamine-N5) MTase PrmC</fullName>
    </alternativeName>
    <alternativeName>
        <fullName evidence="5">Protein-glutamine N-methyltransferase PrmC</fullName>
    </alternativeName>
</protein>
<dbReference type="InterPro" id="IPR029063">
    <property type="entry name" value="SAM-dependent_MTases_sf"/>
</dbReference>
<dbReference type="NCBIfam" id="TIGR03534">
    <property type="entry name" value="RF_mod_PrmC"/>
    <property type="match status" value="1"/>
</dbReference>
<feature type="domain" description="Methyltransferase small" evidence="6">
    <location>
        <begin position="113"/>
        <end position="192"/>
    </location>
</feature>
<feature type="binding site" evidence="5">
    <location>
        <position position="141"/>
    </location>
    <ligand>
        <name>S-adenosyl-L-methionine</name>
        <dbReference type="ChEBI" id="CHEBI:59789"/>
    </ligand>
</feature>
<evidence type="ECO:0000259" key="6">
    <source>
        <dbReference type="Pfam" id="PF05175"/>
    </source>
</evidence>
<keyword evidence="1 5" id="KW-0489">Methyltransferase</keyword>
<dbReference type="InterPro" id="IPR040758">
    <property type="entry name" value="PrmC_N"/>
</dbReference>
<evidence type="ECO:0000256" key="4">
    <source>
        <dbReference type="ARBA" id="ARBA00048391"/>
    </source>
</evidence>
<organism evidence="8 9">
    <name type="scientific">Mycobacterium noviomagense</name>
    <dbReference type="NCBI Taxonomy" id="459858"/>
    <lineage>
        <taxon>Bacteria</taxon>
        <taxon>Bacillati</taxon>
        <taxon>Actinomycetota</taxon>
        <taxon>Actinomycetes</taxon>
        <taxon>Mycobacteriales</taxon>
        <taxon>Mycobacteriaceae</taxon>
        <taxon>Mycobacterium</taxon>
    </lineage>
</organism>
<evidence type="ECO:0000313" key="9">
    <source>
        <dbReference type="Proteomes" id="UP000192374"/>
    </source>
</evidence>
<dbReference type="Pfam" id="PF17827">
    <property type="entry name" value="PrmC_N"/>
    <property type="match status" value="1"/>
</dbReference>
<evidence type="ECO:0000259" key="7">
    <source>
        <dbReference type="Pfam" id="PF17827"/>
    </source>
</evidence>
<dbReference type="GO" id="GO:0032259">
    <property type="term" value="P:methylation"/>
    <property type="evidence" value="ECO:0007669"/>
    <property type="project" value="UniProtKB-KW"/>
</dbReference>
<dbReference type="NCBIfam" id="TIGR00536">
    <property type="entry name" value="hemK_fam"/>
    <property type="match status" value="1"/>
</dbReference>
<keyword evidence="9" id="KW-1185">Reference proteome</keyword>
<dbReference type="EMBL" id="MVIC01000002">
    <property type="protein sequence ID" value="ORB18302.1"/>
    <property type="molecule type" value="Genomic_DNA"/>
</dbReference>
<dbReference type="EC" id="2.1.1.297" evidence="5"/>
<dbReference type="InterPro" id="IPR004556">
    <property type="entry name" value="HemK-like"/>
</dbReference>
<evidence type="ECO:0000313" key="8">
    <source>
        <dbReference type="EMBL" id="ORB18302.1"/>
    </source>
</evidence>
<keyword evidence="3 5" id="KW-0949">S-adenosyl-L-methionine</keyword>
<dbReference type="Proteomes" id="UP000192374">
    <property type="component" value="Unassembled WGS sequence"/>
</dbReference>
<dbReference type="InterPro" id="IPR050320">
    <property type="entry name" value="N5-glutamine_MTase"/>
</dbReference>
<dbReference type="Pfam" id="PF05175">
    <property type="entry name" value="MTS"/>
    <property type="match status" value="1"/>
</dbReference>
<accession>A0ABX3TAP0</accession>
<feature type="binding site" evidence="5">
    <location>
        <position position="185"/>
    </location>
    <ligand>
        <name>S-adenosyl-L-methionine</name>
        <dbReference type="ChEBI" id="CHEBI:59789"/>
    </ligand>
</feature>